<dbReference type="FunCoup" id="A0A402D3D3">
    <property type="interactions" value="133"/>
</dbReference>
<comment type="subcellular location">
    <subcellularLocation>
        <location evidence="1">Cell membrane</location>
        <topology evidence="1">Multi-pass membrane protein</topology>
    </subcellularLocation>
</comment>
<evidence type="ECO:0000313" key="8">
    <source>
        <dbReference type="Proteomes" id="UP000287394"/>
    </source>
</evidence>
<accession>A0A402D3D3</accession>
<evidence type="ECO:0000256" key="3">
    <source>
        <dbReference type="ARBA" id="ARBA00022475"/>
    </source>
</evidence>
<dbReference type="PANTHER" id="PTHR23501:SF174">
    <property type="entry name" value="MULTIDRUG EXPORT PROTEIN EMRB-RELATED"/>
    <property type="match status" value="1"/>
</dbReference>
<keyword evidence="2" id="KW-0813">Transport</keyword>
<keyword evidence="5" id="KW-1133">Transmembrane helix</keyword>
<dbReference type="Gene3D" id="1.20.1720.10">
    <property type="entry name" value="Multidrug resistance protein D"/>
    <property type="match status" value="1"/>
</dbReference>
<protein>
    <submittedName>
        <fullName evidence="7">EmrB/QacA family drug resistance transporter</fullName>
    </submittedName>
</protein>
<dbReference type="GO" id="GO:0022857">
    <property type="term" value="F:transmembrane transporter activity"/>
    <property type="evidence" value="ECO:0007669"/>
    <property type="project" value="InterPro"/>
</dbReference>
<dbReference type="Pfam" id="PF07690">
    <property type="entry name" value="MFS_1"/>
    <property type="match status" value="1"/>
</dbReference>
<name>A0A402D3D3_9BACT</name>
<dbReference type="Proteomes" id="UP000287394">
    <property type="component" value="Chromosome"/>
</dbReference>
<keyword evidence="8" id="KW-1185">Reference proteome</keyword>
<dbReference type="NCBIfam" id="TIGR00711">
    <property type="entry name" value="efflux_EmrB"/>
    <property type="match status" value="1"/>
</dbReference>
<dbReference type="EMBL" id="AP025739">
    <property type="protein sequence ID" value="BDI28550.1"/>
    <property type="molecule type" value="Genomic_DNA"/>
</dbReference>
<dbReference type="KEGG" id="ccot:CCAX7_006010"/>
<dbReference type="PROSITE" id="PS50850">
    <property type="entry name" value="MFS"/>
    <property type="match status" value="1"/>
</dbReference>
<dbReference type="InterPro" id="IPR011701">
    <property type="entry name" value="MFS"/>
</dbReference>
<dbReference type="InterPro" id="IPR036259">
    <property type="entry name" value="MFS_trans_sf"/>
</dbReference>
<reference evidence="7 8" key="1">
    <citation type="journal article" date="2019" name="Int. J. Syst. Evol. Microbiol.">
        <title>Capsulimonas corticalis gen. nov., sp. nov., an aerobic capsulated bacterium, of a novel bacterial order, Capsulimonadales ord. nov., of the class Armatimonadia of the phylum Armatimonadetes.</title>
        <authorList>
            <person name="Li J."/>
            <person name="Kudo C."/>
            <person name="Tonouchi A."/>
        </authorList>
    </citation>
    <scope>NUCLEOTIDE SEQUENCE [LARGE SCALE GENOMIC DNA]</scope>
    <source>
        <strain evidence="7 8">AX-7</strain>
    </source>
</reference>
<evidence type="ECO:0000256" key="1">
    <source>
        <dbReference type="ARBA" id="ARBA00004651"/>
    </source>
</evidence>
<dbReference type="AlphaFoldDB" id="A0A402D3D3"/>
<dbReference type="PANTHER" id="PTHR23501">
    <property type="entry name" value="MAJOR FACILITATOR SUPERFAMILY"/>
    <property type="match status" value="1"/>
</dbReference>
<dbReference type="Gene3D" id="1.20.1250.20">
    <property type="entry name" value="MFS general substrate transporter like domains"/>
    <property type="match status" value="1"/>
</dbReference>
<dbReference type="RefSeq" id="WP_165864535.1">
    <property type="nucleotide sequence ID" value="NZ_AP025739.1"/>
</dbReference>
<dbReference type="CDD" id="cd17503">
    <property type="entry name" value="MFS_LmrB_MDR_like"/>
    <property type="match status" value="1"/>
</dbReference>
<dbReference type="SUPFAM" id="SSF103473">
    <property type="entry name" value="MFS general substrate transporter"/>
    <property type="match status" value="1"/>
</dbReference>
<organism evidence="7 8">
    <name type="scientific">Capsulimonas corticalis</name>
    <dbReference type="NCBI Taxonomy" id="2219043"/>
    <lineage>
        <taxon>Bacteria</taxon>
        <taxon>Bacillati</taxon>
        <taxon>Armatimonadota</taxon>
        <taxon>Armatimonadia</taxon>
        <taxon>Capsulimonadales</taxon>
        <taxon>Capsulimonadaceae</taxon>
        <taxon>Capsulimonas</taxon>
    </lineage>
</organism>
<evidence type="ECO:0000313" key="7">
    <source>
        <dbReference type="EMBL" id="BDI28550.1"/>
    </source>
</evidence>
<gene>
    <name evidence="7" type="ORF">CCAX7_006010</name>
</gene>
<evidence type="ECO:0000256" key="2">
    <source>
        <dbReference type="ARBA" id="ARBA00022448"/>
    </source>
</evidence>
<keyword evidence="6" id="KW-0472">Membrane</keyword>
<dbReference type="InterPro" id="IPR004638">
    <property type="entry name" value="EmrB-like"/>
</dbReference>
<proteinExistence type="predicted"/>
<evidence type="ECO:0000256" key="6">
    <source>
        <dbReference type="ARBA" id="ARBA00023136"/>
    </source>
</evidence>
<dbReference type="GO" id="GO:0005886">
    <property type="term" value="C:plasma membrane"/>
    <property type="evidence" value="ECO:0007669"/>
    <property type="project" value="UniProtKB-SubCell"/>
</dbReference>
<dbReference type="InterPro" id="IPR020846">
    <property type="entry name" value="MFS_dom"/>
</dbReference>
<evidence type="ECO:0000256" key="5">
    <source>
        <dbReference type="ARBA" id="ARBA00022989"/>
    </source>
</evidence>
<keyword evidence="4" id="KW-0812">Transmembrane</keyword>
<evidence type="ECO:0000256" key="4">
    <source>
        <dbReference type="ARBA" id="ARBA00022692"/>
    </source>
</evidence>
<sequence length="544" mass="58022">MQDSPALPSSGRGKLGRAHDAADAAATNLRYRWLILIGLIVAAAMEVLDTTIVNVAQAQMAGNLGATTQDIAWVSTGYILANVVVLPMTAFLTARFGRKNYLTASIMIFTVASFFCGASHSLGEIVVWRILQGAAGAALISTAQATLVQVFPPEEQSIVQPLFLMGLVVAPTVGPSLGGWLTDAASWHWCFFINIPLGAIAGFIVFAFLHDTEASRGDEPVDWAGVGLLTVGLGTLQYVLEEGERNDWFADPTIFKLSVISAVSLIALIIWQLSPRNTHPVMNLRVLKNSSLTAGIILFVSVGFGLYGVSYMYPLLAQTVQGMTAYQTGMAMLPGGIATAFSIVFCGVISNDPKSKIDARALTLLGIGFSVTAMWLFMHLNSQSSVGDTFWPLLIRGVSIGFLFVPVNTLAIGNLKPAEVNQGVGLLGLARQLGGSIGIAVLATYLNSQIHVNRAHLVNNITVDNAAFNDRMSGLQGLLASQGYSAPAAYQGALHIIDQTLMREAIMLSYNHTFLFIMFVSIATIPTLLLLRKPKPGTAPAAMH</sequence>
<keyword evidence="3" id="KW-1003">Cell membrane</keyword>